<name>A0A934WT88_9FIRM</name>
<comment type="caution">
    <text evidence="1">The sequence shown here is derived from an EMBL/GenBank/DDBJ whole genome shotgun (WGS) entry which is preliminary data.</text>
</comment>
<dbReference type="InterPro" id="IPR008323">
    <property type="entry name" value="UCP033563"/>
</dbReference>
<dbReference type="RefSeq" id="WP_201428250.1">
    <property type="nucleotide sequence ID" value="NZ_JAEQMG010000142.1"/>
</dbReference>
<dbReference type="EMBL" id="JAEQMG010000142">
    <property type="protein sequence ID" value="MBK6089531.1"/>
    <property type="molecule type" value="Genomic_DNA"/>
</dbReference>
<dbReference type="Proteomes" id="UP000633365">
    <property type="component" value="Unassembled WGS sequence"/>
</dbReference>
<dbReference type="PANTHER" id="PTHR36454:SF1">
    <property type="entry name" value="DUF1015 DOMAIN-CONTAINING PROTEIN"/>
    <property type="match status" value="1"/>
</dbReference>
<sequence>MKHFNPADILLPKKDFENWAVVACDQYTSEPEYWHAVEEKVGDKPSTLHLILPEIYLSNDNSERVNAINAEMQRYLDGDVFDLHENSMIYVERESNNAIRRGIVGLIDLEDYDYRRGATSAIRATEATVLERIPPRVQIRKDAPLELPHILLLIDDPDRTVIEPLTDEKGGFKEAYNFDLMQNGGHIDGYFLSDEAISRVQDALEALIADKDDKLLFAVGDGNHSLATAKECYNLSQNPLARYALVEVVNIHDESIEFEPIYRVLFNVDSEDFIEKFSAYTDAKGGMRKQTFRFINPEVDGELEVKATAKLPVGTLQSYIDLYMQEHPEVRIDYIHGEEVVENLCKQEGTLGFIFEGMQKDELFPAITADGSLPRKTFSMGHAHDKRYYIEARKIK</sequence>
<organism evidence="1 2">
    <name type="scientific">Ruminococcus difficilis</name>
    <dbReference type="NCBI Taxonomy" id="2763069"/>
    <lineage>
        <taxon>Bacteria</taxon>
        <taxon>Bacillati</taxon>
        <taxon>Bacillota</taxon>
        <taxon>Clostridia</taxon>
        <taxon>Eubacteriales</taxon>
        <taxon>Oscillospiraceae</taxon>
        <taxon>Ruminococcus</taxon>
    </lineage>
</organism>
<evidence type="ECO:0000313" key="2">
    <source>
        <dbReference type="Proteomes" id="UP000633365"/>
    </source>
</evidence>
<keyword evidence="2" id="KW-1185">Reference proteome</keyword>
<protein>
    <submittedName>
        <fullName evidence="1">DUF1015 domain-containing protein</fullName>
    </submittedName>
</protein>
<proteinExistence type="predicted"/>
<evidence type="ECO:0000313" key="1">
    <source>
        <dbReference type="EMBL" id="MBK6089531.1"/>
    </source>
</evidence>
<dbReference type="Pfam" id="PF06245">
    <property type="entry name" value="DUF1015"/>
    <property type="match status" value="1"/>
</dbReference>
<reference evidence="1" key="1">
    <citation type="submission" date="2021-01" db="EMBL/GenBank/DDBJ databases">
        <title>Genome public.</title>
        <authorList>
            <person name="Liu C."/>
            <person name="Sun Q."/>
        </authorList>
    </citation>
    <scope>NUCLEOTIDE SEQUENCE</scope>
    <source>
        <strain evidence="1">M6</strain>
    </source>
</reference>
<dbReference type="AlphaFoldDB" id="A0A934WT88"/>
<dbReference type="PANTHER" id="PTHR36454">
    <property type="entry name" value="LMO2823 PROTEIN"/>
    <property type="match status" value="1"/>
</dbReference>
<gene>
    <name evidence="1" type="ORF">JKK62_12925</name>
</gene>
<accession>A0A934WT88</accession>